<dbReference type="Proteomes" id="UP000460298">
    <property type="component" value="Unassembled WGS sequence"/>
</dbReference>
<dbReference type="EMBL" id="WBUI01000001">
    <property type="protein sequence ID" value="KAB2935269.1"/>
    <property type="molecule type" value="Genomic_DNA"/>
</dbReference>
<comment type="caution">
    <text evidence="1">The sequence shown here is derived from an EMBL/GenBank/DDBJ whole genome shotgun (WGS) entry which is preliminary data.</text>
</comment>
<proteinExistence type="predicted"/>
<dbReference type="AlphaFoldDB" id="A0A833LYV8"/>
<reference evidence="1 2" key="1">
    <citation type="submission" date="2019-10" db="EMBL/GenBank/DDBJ databases">
        <title>Extracellular Electron Transfer in a Candidatus Methanoperedens spp. Enrichment Culture.</title>
        <authorList>
            <person name="Berger S."/>
            <person name="Rangel Shaw D."/>
            <person name="Berben T."/>
            <person name="In 'T Zandt M."/>
            <person name="Frank J."/>
            <person name="Reimann J."/>
            <person name="Jetten M.S.M."/>
            <person name="Welte C.U."/>
        </authorList>
    </citation>
    <scope>NUCLEOTIDE SEQUENCE [LARGE SCALE GENOMIC DNA]</scope>
    <source>
        <strain evidence="1">SB12</strain>
    </source>
</reference>
<dbReference type="InterPro" id="IPR003795">
    <property type="entry name" value="DUF192"/>
</dbReference>
<name>A0A833LYV8_9LEPT</name>
<dbReference type="PROSITE" id="PS51257">
    <property type="entry name" value="PROKAR_LIPOPROTEIN"/>
    <property type="match status" value="1"/>
</dbReference>
<dbReference type="InterPro" id="IPR038695">
    <property type="entry name" value="Saro_0823-like_sf"/>
</dbReference>
<dbReference type="Pfam" id="PF02643">
    <property type="entry name" value="DUF192"/>
    <property type="match status" value="1"/>
</dbReference>
<protein>
    <submittedName>
        <fullName evidence="1">DUF192 domain-containing protein</fullName>
    </submittedName>
</protein>
<dbReference type="PANTHER" id="PTHR37953">
    <property type="entry name" value="UPF0127 PROTEIN MJ1496"/>
    <property type="match status" value="1"/>
</dbReference>
<accession>A0A833LYV8</accession>
<dbReference type="Gene3D" id="2.60.120.1140">
    <property type="entry name" value="Protein of unknown function DUF192"/>
    <property type="match status" value="1"/>
</dbReference>
<sequence length="151" mass="17095">MPLIRPAIVLLLFLASSCSLVSGDLWPRSRIEIEIGGIPARVEVVRTKEERQQGLMHRTSLGKDEGMLFVFAEEKIQSFWMKNTLIPLDVAFFDSQGFLVDVQRMDPDDGARIYSSSSPALYAIEMNAGWFAEKDLRRFARLKLPHPIVGE</sequence>
<dbReference type="PANTHER" id="PTHR37953:SF1">
    <property type="entry name" value="UPF0127 PROTEIN MJ1496"/>
    <property type="match status" value="1"/>
</dbReference>
<organism evidence="1 2">
    <name type="scientific">Leptonema illini</name>
    <dbReference type="NCBI Taxonomy" id="183"/>
    <lineage>
        <taxon>Bacteria</taxon>
        <taxon>Pseudomonadati</taxon>
        <taxon>Spirochaetota</taxon>
        <taxon>Spirochaetia</taxon>
        <taxon>Leptospirales</taxon>
        <taxon>Leptospiraceae</taxon>
        <taxon>Leptonema</taxon>
    </lineage>
</organism>
<gene>
    <name evidence="1" type="ORF">F9K24_00645</name>
</gene>
<evidence type="ECO:0000313" key="2">
    <source>
        <dbReference type="Proteomes" id="UP000460298"/>
    </source>
</evidence>
<evidence type="ECO:0000313" key="1">
    <source>
        <dbReference type="EMBL" id="KAB2935269.1"/>
    </source>
</evidence>